<evidence type="ECO:0000313" key="2">
    <source>
        <dbReference type="Proteomes" id="UP000324974"/>
    </source>
</evidence>
<sequence>MATETRSLNPFEKVDLMKTLKLIRDGMNLPFSLRAWGPNGPALTGVFRPMSSAEVADLQRAAKAAGEAGRLKVVTKALAGRVVS</sequence>
<evidence type="ECO:0000313" key="1">
    <source>
        <dbReference type="EMBL" id="QEL17535.1"/>
    </source>
</evidence>
<protein>
    <submittedName>
        <fullName evidence="1">Uncharacterized protein</fullName>
    </submittedName>
</protein>
<dbReference type="EMBL" id="CP042425">
    <property type="protein sequence ID" value="QEL17535.1"/>
    <property type="molecule type" value="Genomic_DNA"/>
</dbReference>
<accession>A0A5C1AFZ6</accession>
<proteinExistence type="predicted"/>
<keyword evidence="2" id="KW-1185">Reference proteome</keyword>
<name>A0A5C1AFZ6_9BACT</name>
<reference evidence="2" key="1">
    <citation type="submission" date="2019-08" db="EMBL/GenBank/DDBJ databases">
        <title>Limnoglobus roseus gen. nov., sp. nov., a novel freshwater planctomycete with a giant genome from the family Gemmataceae.</title>
        <authorList>
            <person name="Kulichevskaya I.S."/>
            <person name="Naumoff D.G."/>
            <person name="Miroshnikov K."/>
            <person name="Ivanova A."/>
            <person name="Philippov D.A."/>
            <person name="Hakobyan A."/>
            <person name="Rijpstra I.C."/>
            <person name="Sinninghe Damste J.S."/>
            <person name="Liesack W."/>
            <person name="Dedysh S.N."/>
        </authorList>
    </citation>
    <scope>NUCLEOTIDE SEQUENCE [LARGE SCALE GENOMIC DNA]</scope>
    <source>
        <strain evidence="2">PX52</strain>
    </source>
</reference>
<organism evidence="1 2">
    <name type="scientific">Limnoglobus roseus</name>
    <dbReference type="NCBI Taxonomy" id="2598579"/>
    <lineage>
        <taxon>Bacteria</taxon>
        <taxon>Pseudomonadati</taxon>
        <taxon>Planctomycetota</taxon>
        <taxon>Planctomycetia</taxon>
        <taxon>Gemmatales</taxon>
        <taxon>Gemmataceae</taxon>
        <taxon>Limnoglobus</taxon>
    </lineage>
</organism>
<gene>
    <name evidence="1" type="ORF">PX52LOC_04525</name>
</gene>
<dbReference type="KEGG" id="lrs:PX52LOC_04525"/>
<dbReference type="AlphaFoldDB" id="A0A5C1AFZ6"/>
<dbReference type="Proteomes" id="UP000324974">
    <property type="component" value="Chromosome"/>
</dbReference>